<dbReference type="RefSeq" id="WP_047944936.1">
    <property type="nucleotide sequence ID" value="NZ_CP053989.1"/>
</dbReference>
<dbReference type="EMBL" id="LDPH01000052">
    <property type="protein sequence ID" value="KLV16590.1"/>
    <property type="molecule type" value="Genomic_DNA"/>
</dbReference>
<reference evidence="2 3" key="1">
    <citation type="submission" date="2015-05" db="EMBL/GenBank/DDBJ databases">
        <title>Whole genome sequence and identification of bacterial endophytes from Costus igneus.</title>
        <authorList>
            <person name="Lee Y.P."/>
            <person name="Gan H.M."/>
            <person name="Eng W."/>
            <person name="Wheatley M.S."/>
            <person name="Caraballo A."/>
            <person name="Polter S."/>
            <person name="Savka M.A."/>
            <person name="Hudson A.O."/>
        </authorList>
    </citation>
    <scope>NUCLEOTIDE SEQUENCE [LARGE SCALE GENOMIC DNA]</scope>
    <source>
        <strain evidence="2 3">RIT379</strain>
    </source>
</reference>
<feature type="transmembrane region" description="Helical" evidence="1">
    <location>
        <begin position="38"/>
        <end position="59"/>
    </location>
</feature>
<keyword evidence="1" id="KW-0472">Membrane</keyword>
<evidence type="ECO:0000313" key="3">
    <source>
        <dbReference type="Proteomes" id="UP000036045"/>
    </source>
</evidence>
<keyword evidence="1" id="KW-1133">Transmembrane helix</keyword>
<proteinExistence type="predicted"/>
<keyword evidence="1" id="KW-0812">Transmembrane</keyword>
<dbReference type="Proteomes" id="UP000036045">
    <property type="component" value="Unassembled WGS sequence"/>
</dbReference>
<evidence type="ECO:0000256" key="1">
    <source>
        <dbReference type="SAM" id="Phobius"/>
    </source>
</evidence>
<name>A0A0J1KJ77_NIACI</name>
<comment type="caution">
    <text evidence="2">The sequence shown here is derived from an EMBL/GenBank/DDBJ whole genome shotgun (WGS) entry which is preliminary data.</text>
</comment>
<feature type="transmembrane region" description="Helical" evidence="1">
    <location>
        <begin position="12"/>
        <end position="32"/>
    </location>
</feature>
<dbReference type="InterPro" id="IPR031374">
    <property type="entry name" value="UPF0715"/>
</dbReference>
<keyword evidence="3" id="KW-1185">Reference proteome</keyword>
<dbReference type="PATRIC" id="fig|1397.4.peg.4564"/>
<dbReference type="Pfam" id="PF17094">
    <property type="entry name" value="UPF0715"/>
    <property type="match status" value="1"/>
</dbReference>
<sequence length="128" mass="14845">MQLKKIDIDMIARSLLTSLISAICVSTIYLISSSYFSLLGILIFSFIFFCFYLVIASPLQIFLNQRPKKFSIIYLAIYNIFSGVVTWIVAMFFDMKDPFHSSIFYFLFILCASLFWIVDSLLLQKKAE</sequence>
<dbReference type="GeneID" id="300407392"/>
<dbReference type="AlphaFoldDB" id="A0A0J1KJ77"/>
<feature type="transmembrane region" description="Helical" evidence="1">
    <location>
        <begin position="71"/>
        <end position="93"/>
    </location>
</feature>
<evidence type="ECO:0000313" key="2">
    <source>
        <dbReference type="EMBL" id="KLV16590.1"/>
    </source>
</evidence>
<feature type="transmembrane region" description="Helical" evidence="1">
    <location>
        <begin position="99"/>
        <end position="118"/>
    </location>
</feature>
<gene>
    <name evidence="2" type="ORF">ABW02_25135</name>
</gene>
<protein>
    <submittedName>
        <fullName evidence="2">Uncharacterized protein</fullName>
    </submittedName>
</protein>
<organism evidence="2 3">
    <name type="scientific">Niallia circulans</name>
    <name type="common">Bacillus circulans</name>
    <dbReference type="NCBI Taxonomy" id="1397"/>
    <lineage>
        <taxon>Bacteria</taxon>
        <taxon>Bacillati</taxon>
        <taxon>Bacillota</taxon>
        <taxon>Bacilli</taxon>
        <taxon>Bacillales</taxon>
        <taxon>Bacillaceae</taxon>
        <taxon>Niallia</taxon>
    </lineage>
</organism>
<dbReference type="OrthoDB" id="2935045at2"/>
<accession>A0A0J1KJ77</accession>